<comment type="pathway">
    <text evidence="3 10">Glycan biosynthesis; glycogen biosynthesis.</text>
</comment>
<dbReference type="Gene3D" id="3.20.20.80">
    <property type="entry name" value="Glycosidases"/>
    <property type="match status" value="1"/>
</dbReference>
<evidence type="ECO:0000256" key="5">
    <source>
        <dbReference type="ARBA" id="ARBA00022600"/>
    </source>
</evidence>
<dbReference type="RefSeq" id="WP_256302880.1">
    <property type="nucleotide sequence ID" value="NZ_JANFYS010000001.1"/>
</dbReference>
<dbReference type="NCBIfam" id="NF003811">
    <property type="entry name" value="PRK05402.1"/>
    <property type="match status" value="1"/>
</dbReference>
<dbReference type="SMART" id="SM00642">
    <property type="entry name" value="Aamy"/>
    <property type="match status" value="1"/>
</dbReference>
<keyword evidence="5 10" id="KW-0321">Glycogen metabolism</keyword>
<dbReference type="Gene3D" id="2.60.40.10">
    <property type="entry name" value="Immunoglobulins"/>
    <property type="match status" value="1"/>
</dbReference>
<comment type="caution">
    <text evidence="14">The sequence shown here is derived from an EMBL/GenBank/DDBJ whole genome shotgun (WGS) entry which is preliminary data.</text>
</comment>
<evidence type="ECO:0000256" key="9">
    <source>
        <dbReference type="ARBA" id="ARBA00023277"/>
    </source>
</evidence>
<dbReference type="Pfam" id="PF00128">
    <property type="entry name" value="Alpha-amylase"/>
    <property type="match status" value="2"/>
</dbReference>
<feature type="active site" description="Nucleophile" evidence="10 11">
    <location>
        <position position="314"/>
    </location>
</feature>
<dbReference type="SUPFAM" id="SSF51011">
    <property type="entry name" value="Glycosyl hydrolase domain"/>
    <property type="match status" value="1"/>
</dbReference>
<keyword evidence="8 10" id="KW-0320">Glycogen biosynthesis</keyword>
<dbReference type="GO" id="GO:0043169">
    <property type="term" value="F:cation binding"/>
    <property type="evidence" value="ECO:0007669"/>
    <property type="project" value="InterPro"/>
</dbReference>
<dbReference type="SUPFAM" id="SSF51445">
    <property type="entry name" value="(Trans)glycosidases"/>
    <property type="match status" value="1"/>
</dbReference>
<dbReference type="InterPro" id="IPR006048">
    <property type="entry name" value="A-amylase/branching_C"/>
</dbReference>
<keyword evidence="7 10" id="KW-0808">Transferase</keyword>
<evidence type="ECO:0000256" key="3">
    <source>
        <dbReference type="ARBA" id="ARBA00004964"/>
    </source>
</evidence>
<evidence type="ECO:0000313" key="15">
    <source>
        <dbReference type="Proteomes" id="UP001204562"/>
    </source>
</evidence>
<dbReference type="NCBIfam" id="NF008967">
    <property type="entry name" value="PRK12313.1"/>
    <property type="match status" value="1"/>
</dbReference>
<dbReference type="FunFam" id="2.60.40.1180:FF:000002">
    <property type="entry name" value="1,4-alpha-glucan branching enzyme GlgB"/>
    <property type="match status" value="1"/>
</dbReference>
<evidence type="ECO:0000256" key="4">
    <source>
        <dbReference type="ARBA" id="ARBA00009000"/>
    </source>
</evidence>
<feature type="compositionally biased region" description="Basic and acidic residues" evidence="12">
    <location>
        <begin position="643"/>
        <end position="662"/>
    </location>
</feature>
<evidence type="ECO:0000256" key="1">
    <source>
        <dbReference type="ARBA" id="ARBA00000826"/>
    </source>
</evidence>
<dbReference type="InterPro" id="IPR006407">
    <property type="entry name" value="GlgB"/>
</dbReference>
<dbReference type="InterPro" id="IPR006047">
    <property type="entry name" value="GH13_cat_dom"/>
</dbReference>
<comment type="subunit">
    <text evidence="10">Monomer.</text>
</comment>
<evidence type="ECO:0000259" key="13">
    <source>
        <dbReference type="SMART" id="SM00642"/>
    </source>
</evidence>
<dbReference type="Gene3D" id="2.60.40.1180">
    <property type="entry name" value="Golgi alpha-mannosidase II"/>
    <property type="match status" value="1"/>
</dbReference>
<name>A0AAW5JM61_9FIRM</name>
<dbReference type="GO" id="GO:0003844">
    <property type="term" value="F:1,4-alpha-glucan branching enzyme activity"/>
    <property type="evidence" value="ECO:0007669"/>
    <property type="project" value="UniProtKB-UniRule"/>
</dbReference>
<dbReference type="PIRSF" id="PIRSF000463">
    <property type="entry name" value="GlgB"/>
    <property type="match status" value="1"/>
</dbReference>
<keyword evidence="9 10" id="KW-0119">Carbohydrate metabolism</keyword>
<protein>
    <recommendedName>
        <fullName evidence="10">1,4-alpha-glucan branching enzyme GlgB</fullName>
        <ecNumber evidence="10">2.4.1.18</ecNumber>
    </recommendedName>
    <alternativeName>
        <fullName evidence="10">1,4-alpha-D-glucan:1,4-alpha-D-glucan 6-glucosyl-transferase</fullName>
    </alternativeName>
    <alternativeName>
        <fullName evidence="10">Alpha-(1-&gt;4)-glucan branching enzyme</fullName>
    </alternativeName>
    <alternativeName>
        <fullName evidence="10">Glycogen branching enzyme</fullName>
        <shortName evidence="10">BE</shortName>
    </alternativeName>
</protein>
<dbReference type="CDD" id="cd02855">
    <property type="entry name" value="E_set_GBE_prok_N"/>
    <property type="match status" value="1"/>
</dbReference>
<evidence type="ECO:0000256" key="12">
    <source>
        <dbReference type="SAM" id="MobiDB-lite"/>
    </source>
</evidence>
<dbReference type="InterPro" id="IPR044143">
    <property type="entry name" value="GlgB_N_E_set_prok"/>
</dbReference>
<comment type="similarity">
    <text evidence="4 10">Belongs to the glycosyl hydrolase 13 family. GlgB subfamily.</text>
</comment>
<evidence type="ECO:0000313" key="14">
    <source>
        <dbReference type="EMBL" id="MCQ4768959.1"/>
    </source>
</evidence>
<dbReference type="AlphaFoldDB" id="A0AAW5JM61"/>
<feature type="domain" description="Glycosyl hydrolase family 13 catalytic" evidence="13">
    <location>
        <begin position="157"/>
        <end position="511"/>
    </location>
</feature>
<dbReference type="FunFam" id="3.20.20.80:FF:000003">
    <property type="entry name" value="1,4-alpha-glucan branching enzyme GlgB"/>
    <property type="match status" value="1"/>
</dbReference>
<accession>A0AAW5JM61</accession>
<comment type="function">
    <text evidence="2 10">Catalyzes the formation of the alpha-1,6-glucosidic linkages in glycogen by scission of a 1,4-alpha-linked oligosaccharide from growing alpha-1,4-glucan chains and the subsequent attachment of the oligosaccharide to the alpha-1,6 position.</text>
</comment>
<dbReference type="Pfam" id="PF02922">
    <property type="entry name" value="CBM_48"/>
    <property type="match status" value="1"/>
</dbReference>
<keyword evidence="6 10" id="KW-0328">Glycosyltransferase</keyword>
<evidence type="ECO:0000256" key="8">
    <source>
        <dbReference type="ARBA" id="ARBA00023056"/>
    </source>
</evidence>
<dbReference type="EC" id="2.4.1.18" evidence="10"/>
<organism evidence="14 15">
    <name type="scientific">Intestinimonas massiliensis</name>
    <name type="common">ex Afouda et al. 2020</name>
    <dbReference type="NCBI Taxonomy" id="1673721"/>
    <lineage>
        <taxon>Bacteria</taxon>
        <taxon>Bacillati</taxon>
        <taxon>Bacillota</taxon>
        <taxon>Clostridia</taxon>
        <taxon>Eubacteriales</taxon>
        <taxon>Intestinimonas</taxon>
    </lineage>
</organism>
<dbReference type="InterPro" id="IPR037439">
    <property type="entry name" value="Branching_enzy"/>
</dbReference>
<dbReference type="GO" id="GO:0005978">
    <property type="term" value="P:glycogen biosynthetic process"/>
    <property type="evidence" value="ECO:0007669"/>
    <property type="project" value="UniProtKB-UniRule"/>
</dbReference>
<dbReference type="Pfam" id="PF02806">
    <property type="entry name" value="Alpha-amylase_C"/>
    <property type="match status" value="1"/>
</dbReference>
<proteinExistence type="inferred from homology"/>
<dbReference type="NCBIfam" id="TIGR01515">
    <property type="entry name" value="branching_enzym"/>
    <property type="match status" value="1"/>
</dbReference>
<dbReference type="InterPro" id="IPR004193">
    <property type="entry name" value="Glyco_hydro_13_N"/>
</dbReference>
<feature type="active site" description="Proton donor" evidence="10 11">
    <location>
        <position position="367"/>
    </location>
</feature>
<feature type="region of interest" description="Disordered" evidence="12">
    <location>
        <begin position="639"/>
        <end position="718"/>
    </location>
</feature>
<evidence type="ECO:0000256" key="10">
    <source>
        <dbReference type="HAMAP-Rule" id="MF_00685"/>
    </source>
</evidence>
<dbReference type="GO" id="GO:0005829">
    <property type="term" value="C:cytosol"/>
    <property type="evidence" value="ECO:0007669"/>
    <property type="project" value="TreeGrafter"/>
</dbReference>
<dbReference type="InterPro" id="IPR017853">
    <property type="entry name" value="GH"/>
</dbReference>
<sequence>MEQEQWTGSAPELTRHIKEYTDGQAIRAWEYMGAHTAEREGQTGHVFRVWAPHAAAVSVVGDFNQWVPGCHPLEQMEGGVWEGFIPGLREYDLYKYAVETPDGRMLFKADPYAFHAETRPGTASKLYELGGYEWGDRGWLDWRKKNPIYQKPLNIYEVHLGSWRRTGEGEFLSYRDIAEYLVPYVKEMGFTHVELMPVTEHPLDDSWGYQCTGYFAATSRFGTPKDFMYLVDQLHQAGVGVILDWVPAHFPKDAFGLYEFDGQPCYEYTDMRKGEHADWGTRVFDYGKNEVRSFLYSSALFWLEMFHIDGLRVDAVASMLYLDYGRQGGQWTPNIHGGNENLEAVDFIQQLNTRIFGQHDDVLMIAEESTAWPLVSHPVSEGGLGFNLKWNMGWMNDITHYMKMDPYFRQFNHKDITFSLMYAFSENFILPLSHDEVVHMKGSFLNKMPGTYAEQFAGVRAFYAYMLTHPGKKLLMMGSEFGQWNEWHFEQSLDWHLLANEENRKTQTFFKAANAFYLEHKELWELDFSWEGFEWIQADDNQADTVAFVRRDKKGGALVVVCNFSPVDRTGYRIGVPAAGQYTCIFNTDDEAYGGQGRGDKAPVKSEYVPCHGRGQSLVLTLPPMSAVVYRCTRKFPPRRKKAESLPARKDPADKPAIREKAPAPAVKKRAAKPAVREKKAPPAVREQAAAPAVRTPTAKPAVRKRSPVPAVKPEKDS</sequence>
<evidence type="ECO:0000256" key="7">
    <source>
        <dbReference type="ARBA" id="ARBA00022679"/>
    </source>
</evidence>
<dbReference type="CDD" id="cd11322">
    <property type="entry name" value="AmyAc_Glg_BE"/>
    <property type="match status" value="1"/>
</dbReference>
<dbReference type="InterPro" id="IPR013783">
    <property type="entry name" value="Ig-like_fold"/>
</dbReference>
<dbReference type="HAMAP" id="MF_00685">
    <property type="entry name" value="GlgB"/>
    <property type="match status" value="1"/>
</dbReference>
<comment type="catalytic activity">
    <reaction evidence="1 10">
        <text>Transfers a segment of a (1-&gt;4)-alpha-D-glucan chain to a primary hydroxy group in a similar glucan chain.</text>
        <dbReference type="EC" id="2.4.1.18"/>
    </reaction>
</comment>
<evidence type="ECO:0000256" key="11">
    <source>
        <dbReference type="PIRSR" id="PIRSR000463-1"/>
    </source>
</evidence>
<dbReference type="Proteomes" id="UP001204562">
    <property type="component" value="Unassembled WGS sequence"/>
</dbReference>
<reference evidence="14" key="1">
    <citation type="submission" date="2022-06" db="EMBL/GenBank/DDBJ databases">
        <title>Isolation of gut microbiota from human fecal samples.</title>
        <authorList>
            <person name="Pamer E.G."/>
            <person name="Barat B."/>
            <person name="Waligurski E."/>
            <person name="Medina S."/>
            <person name="Paddock L."/>
            <person name="Mostad J."/>
        </authorList>
    </citation>
    <scope>NUCLEOTIDE SEQUENCE</scope>
    <source>
        <strain evidence="14">DFI.9.91</strain>
    </source>
</reference>
<gene>
    <name evidence="10 14" type="primary">glgB</name>
    <name evidence="14" type="ORF">NE579_00570</name>
</gene>
<evidence type="ECO:0000256" key="6">
    <source>
        <dbReference type="ARBA" id="ARBA00022676"/>
    </source>
</evidence>
<dbReference type="PANTHER" id="PTHR43651">
    <property type="entry name" value="1,4-ALPHA-GLUCAN-BRANCHING ENZYME"/>
    <property type="match status" value="1"/>
</dbReference>
<evidence type="ECO:0000256" key="2">
    <source>
        <dbReference type="ARBA" id="ARBA00002953"/>
    </source>
</evidence>
<dbReference type="PANTHER" id="PTHR43651:SF3">
    <property type="entry name" value="1,4-ALPHA-GLUCAN-BRANCHING ENZYME"/>
    <property type="match status" value="1"/>
</dbReference>
<dbReference type="GO" id="GO:0004553">
    <property type="term" value="F:hydrolase activity, hydrolyzing O-glycosyl compounds"/>
    <property type="evidence" value="ECO:0007669"/>
    <property type="project" value="InterPro"/>
</dbReference>
<dbReference type="InterPro" id="IPR013780">
    <property type="entry name" value="Glyco_hydro_b"/>
</dbReference>
<dbReference type="EMBL" id="JANFYS010000001">
    <property type="protein sequence ID" value="MCQ4768959.1"/>
    <property type="molecule type" value="Genomic_DNA"/>
</dbReference>